<dbReference type="InterPro" id="IPR004923">
    <property type="entry name" value="FTR1/Fip1/EfeU"/>
</dbReference>
<evidence type="ECO:0000313" key="7">
    <source>
        <dbReference type="EMBL" id="AFZ04716.1"/>
    </source>
</evidence>
<organism evidence="7 8">
    <name type="scientific">Phormidium nigroviride PCC 7112</name>
    <dbReference type="NCBI Taxonomy" id="179408"/>
    <lineage>
        <taxon>Bacteria</taxon>
        <taxon>Bacillati</taxon>
        <taxon>Cyanobacteriota</taxon>
        <taxon>Cyanophyceae</taxon>
        <taxon>Oscillatoriophycideae</taxon>
        <taxon>Oscillatoriales</taxon>
        <taxon>Oscillatoriaceae</taxon>
        <taxon>Phormidium</taxon>
    </lineage>
</organism>
<gene>
    <name evidence="7" type="ORF">Osc7112_0074</name>
</gene>
<dbReference type="Proteomes" id="UP000010478">
    <property type="component" value="Chromosome"/>
</dbReference>
<keyword evidence="4 6" id="KW-1133">Transmembrane helix</keyword>
<feature type="transmembrane region" description="Helical" evidence="6">
    <location>
        <begin position="131"/>
        <end position="152"/>
    </location>
</feature>
<evidence type="ECO:0000256" key="4">
    <source>
        <dbReference type="ARBA" id="ARBA00022989"/>
    </source>
</evidence>
<evidence type="ECO:0000256" key="5">
    <source>
        <dbReference type="ARBA" id="ARBA00023136"/>
    </source>
</evidence>
<feature type="transmembrane region" description="Helical" evidence="6">
    <location>
        <begin position="85"/>
        <end position="102"/>
    </location>
</feature>
<accession>K9VA42</accession>
<sequence>MNFSEAVPTFVITLREGVEAALVVGIVLACLKKAEQTHLNSWVYAGVAAGIAASGFVGALFNGLLAALSTSEQPYAPVIKQLLEGVLGLVAIAMLSWMLIWMTQQARFLKAEVEGAVTAALTENSKAGWGVFGLIFIAVLREGFETVIFVSAQFQQGLSPALGALGGLTGAAIIGALLFKWGVKIDIRLFFKFMGILLLLIVAGLAVSALKHFDQAAGILSQMNSKYAAICFYYDRLAPVHSCILGPMVWNAAAILPDRQFPGVLLKALFGYRDRLYLVQAAAYTIFLATIGGLYFQKLGSKASVPNQNTQPARSETRPQ</sequence>
<dbReference type="STRING" id="179408.Osc7112_0074"/>
<dbReference type="Pfam" id="PF03239">
    <property type="entry name" value="FTR1"/>
    <property type="match status" value="1"/>
</dbReference>
<evidence type="ECO:0000256" key="1">
    <source>
        <dbReference type="ARBA" id="ARBA00004141"/>
    </source>
</evidence>
<protein>
    <submittedName>
        <fullName evidence="7">Iron permease FTR1</fullName>
    </submittedName>
</protein>
<dbReference type="EMBL" id="CP003614">
    <property type="protein sequence ID" value="AFZ04716.1"/>
    <property type="molecule type" value="Genomic_DNA"/>
</dbReference>
<dbReference type="HOGENOM" id="CLU_077905_0_1_3"/>
<dbReference type="PANTHER" id="PTHR31632:SF2">
    <property type="entry name" value="PLASMA MEMBRANE IRON PERMEASE"/>
    <property type="match status" value="1"/>
</dbReference>
<evidence type="ECO:0000256" key="3">
    <source>
        <dbReference type="ARBA" id="ARBA00022692"/>
    </source>
</evidence>
<keyword evidence="5 6" id="KW-0472">Membrane</keyword>
<dbReference type="GO" id="GO:0015093">
    <property type="term" value="F:ferrous iron transmembrane transporter activity"/>
    <property type="evidence" value="ECO:0007669"/>
    <property type="project" value="TreeGrafter"/>
</dbReference>
<proteinExistence type="inferred from homology"/>
<keyword evidence="8" id="KW-1185">Reference proteome</keyword>
<evidence type="ECO:0000313" key="8">
    <source>
        <dbReference type="Proteomes" id="UP000010478"/>
    </source>
</evidence>
<keyword evidence="3 6" id="KW-0812">Transmembrane</keyword>
<evidence type="ECO:0000256" key="6">
    <source>
        <dbReference type="SAM" id="Phobius"/>
    </source>
</evidence>
<dbReference type="GO" id="GO:0033573">
    <property type="term" value="C:high-affinity iron permease complex"/>
    <property type="evidence" value="ECO:0007669"/>
    <property type="project" value="InterPro"/>
</dbReference>
<comment type="subcellular location">
    <subcellularLocation>
        <location evidence="1">Membrane</location>
        <topology evidence="1">Multi-pass membrane protein</topology>
    </subcellularLocation>
</comment>
<dbReference type="PANTHER" id="PTHR31632">
    <property type="entry name" value="IRON TRANSPORTER FTH1"/>
    <property type="match status" value="1"/>
</dbReference>
<feature type="transmembrane region" description="Helical" evidence="6">
    <location>
        <begin position="276"/>
        <end position="296"/>
    </location>
</feature>
<feature type="transmembrane region" description="Helical" evidence="6">
    <location>
        <begin position="158"/>
        <end position="179"/>
    </location>
</feature>
<dbReference type="OrthoDB" id="8215804at2"/>
<name>K9VA42_9CYAN</name>
<evidence type="ECO:0000256" key="2">
    <source>
        <dbReference type="ARBA" id="ARBA00008333"/>
    </source>
</evidence>
<dbReference type="AlphaFoldDB" id="K9VA42"/>
<dbReference type="KEGG" id="oni:Osc7112_0074"/>
<reference evidence="7 8" key="1">
    <citation type="submission" date="2012-05" db="EMBL/GenBank/DDBJ databases">
        <title>Finished chromosome of genome of Oscillatoria sp. PCC 7112.</title>
        <authorList>
            <consortium name="US DOE Joint Genome Institute"/>
            <person name="Gugger M."/>
            <person name="Coursin T."/>
            <person name="Rippka R."/>
            <person name="Tandeau De Marsac N."/>
            <person name="Huntemann M."/>
            <person name="Wei C.-L."/>
            <person name="Han J."/>
            <person name="Detter J.C."/>
            <person name="Han C."/>
            <person name="Tapia R."/>
            <person name="Davenport K."/>
            <person name="Daligault H."/>
            <person name="Erkkila T."/>
            <person name="Gu W."/>
            <person name="Munk A.C.C."/>
            <person name="Teshima H."/>
            <person name="Xu Y."/>
            <person name="Chain P."/>
            <person name="Chen A."/>
            <person name="Krypides N."/>
            <person name="Mavromatis K."/>
            <person name="Markowitz V."/>
            <person name="Szeto E."/>
            <person name="Ivanova N."/>
            <person name="Mikhailova N."/>
            <person name="Ovchinnikova G."/>
            <person name="Pagani I."/>
            <person name="Pati A."/>
            <person name="Goodwin L."/>
            <person name="Peters L."/>
            <person name="Pitluck S."/>
            <person name="Woyke T."/>
            <person name="Kerfeld C."/>
        </authorList>
    </citation>
    <scope>NUCLEOTIDE SEQUENCE [LARGE SCALE GENOMIC DNA]</scope>
    <source>
        <strain evidence="7 8">PCC 7112</strain>
    </source>
</reference>
<dbReference type="eggNOG" id="COG0672">
    <property type="taxonomic scope" value="Bacteria"/>
</dbReference>
<feature type="transmembrane region" description="Helical" evidence="6">
    <location>
        <begin position="43"/>
        <end position="65"/>
    </location>
</feature>
<dbReference type="RefSeq" id="WP_015174052.1">
    <property type="nucleotide sequence ID" value="NC_019729.1"/>
</dbReference>
<feature type="transmembrane region" description="Helical" evidence="6">
    <location>
        <begin position="12"/>
        <end position="31"/>
    </location>
</feature>
<comment type="similarity">
    <text evidence="2">Belongs to the oxidase-dependent Fe transporter (OFeT) (TC 9.A.10.1) family.</text>
</comment>
<feature type="transmembrane region" description="Helical" evidence="6">
    <location>
        <begin position="191"/>
        <end position="210"/>
    </location>
</feature>